<dbReference type="InParanoid" id="A0A067PEL5"/>
<dbReference type="Pfam" id="PF10313">
    <property type="entry name" value="DUF2415"/>
    <property type="match status" value="1"/>
</dbReference>
<gene>
    <name evidence="3" type="ORF">JAAARDRAFT_197710</name>
</gene>
<keyword evidence="4" id="KW-1185">Reference proteome</keyword>
<evidence type="ECO:0000313" key="3">
    <source>
        <dbReference type="EMBL" id="KDQ53239.1"/>
    </source>
</evidence>
<name>A0A067PEL5_9AGAM</name>
<feature type="repeat" description="WD" evidence="1">
    <location>
        <begin position="1"/>
        <end position="21"/>
    </location>
</feature>
<dbReference type="PROSITE" id="PS50082">
    <property type="entry name" value="WD_REPEATS_2"/>
    <property type="match status" value="1"/>
</dbReference>
<evidence type="ECO:0000313" key="4">
    <source>
        <dbReference type="Proteomes" id="UP000027265"/>
    </source>
</evidence>
<proteinExistence type="predicted"/>
<dbReference type="Proteomes" id="UP000027265">
    <property type="component" value="Unassembled WGS sequence"/>
</dbReference>
<dbReference type="InterPro" id="IPR001680">
    <property type="entry name" value="WD40_rpt"/>
</dbReference>
<dbReference type="HOGENOM" id="CLU_2061830_0_0_1"/>
<protein>
    <recommendedName>
        <fullName evidence="2">DUF2415 domain-containing protein</fullName>
    </recommendedName>
</protein>
<organism evidence="3 4">
    <name type="scientific">Jaapia argillacea MUCL 33604</name>
    <dbReference type="NCBI Taxonomy" id="933084"/>
    <lineage>
        <taxon>Eukaryota</taxon>
        <taxon>Fungi</taxon>
        <taxon>Dikarya</taxon>
        <taxon>Basidiomycota</taxon>
        <taxon>Agaricomycotina</taxon>
        <taxon>Agaricomycetes</taxon>
        <taxon>Agaricomycetidae</taxon>
        <taxon>Jaapiales</taxon>
        <taxon>Jaapiaceae</taxon>
        <taxon>Jaapia</taxon>
    </lineage>
</organism>
<evidence type="ECO:0000259" key="2">
    <source>
        <dbReference type="Pfam" id="PF10313"/>
    </source>
</evidence>
<dbReference type="AlphaFoldDB" id="A0A067PEL5"/>
<dbReference type="InterPro" id="IPR019417">
    <property type="entry name" value="DUF2415"/>
</dbReference>
<sequence length="119" mass="13300">MTSLDGMVVVWDVRSSKPTRTFYSDRMRRASGAASGWMYEEVFDPSEWNRGGPGGSASGWRLRSVKFRGQGEGKEILTFTEHTSLLRVIDARAFETEEVIRIPSTYAPPPPRALDTSSI</sequence>
<evidence type="ECO:0000256" key="1">
    <source>
        <dbReference type="PROSITE-ProRule" id="PRU00221"/>
    </source>
</evidence>
<dbReference type="OrthoDB" id="64353at2759"/>
<keyword evidence="1" id="KW-0853">WD repeat</keyword>
<dbReference type="EMBL" id="KL197735">
    <property type="protein sequence ID" value="KDQ53239.1"/>
    <property type="molecule type" value="Genomic_DNA"/>
</dbReference>
<reference evidence="4" key="1">
    <citation type="journal article" date="2014" name="Proc. Natl. Acad. Sci. U.S.A.">
        <title>Extensive sampling of basidiomycete genomes demonstrates inadequacy of the white-rot/brown-rot paradigm for wood decay fungi.</title>
        <authorList>
            <person name="Riley R."/>
            <person name="Salamov A.A."/>
            <person name="Brown D.W."/>
            <person name="Nagy L.G."/>
            <person name="Floudas D."/>
            <person name="Held B.W."/>
            <person name="Levasseur A."/>
            <person name="Lombard V."/>
            <person name="Morin E."/>
            <person name="Otillar R."/>
            <person name="Lindquist E.A."/>
            <person name="Sun H."/>
            <person name="LaButti K.M."/>
            <person name="Schmutz J."/>
            <person name="Jabbour D."/>
            <person name="Luo H."/>
            <person name="Baker S.E."/>
            <person name="Pisabarro A.G."/>
            <person name="Walton J.D."/>
            <person name="Blanchette R.A."/>
            <person name="Henrissat B."/>
            <person name="Martin F."/>
            <person name="Cullen D."/>
            <person name="Hibbett D.S."/>
            <person name="Grigoriev I.V."/>
        </authorList>
    </citation>
    <scope>NUCLEOTIDE SEQUENCE [LARGE SCALE GENOMIC DNA]</scope>
    <source>
        <strain evidence="4">MUCL 33604</strain>
    </source>
</reference>
<feature type="domain" description="DUF2415" evidence="2">
    <location>
        <begin position="63"/>
        <end position="100"/>
    </location>
</feature>
<accession>A0A067PEL5</accession>